<evidence type="ECO:0000256" key="1">
    <source>
        <dbReference type="ARBA" id="ARBA00006598"/>
    </source>
</evidence>
<reference evidence="5" key="1">
    <citation type="journal article" date="2018" name="Nat. Plants">
        <title>Whole-genome landscape of Medicago truncatula symbiotic genes.</title>
        <authorList>
            <person name="Pecrix Y."/>
            <person name="Staton S.E."/>
            <person name="Sallet E."/>
            <person name="Lelandais-Briere C."/>
            <person name="Moreau S."/>
            <person name="Carrere S."/>
            <person name="Blein T."/>
            <person name="Jardinaud M.F."/>
            <person name="Latrasse D."/>
            <person name="Zouine M."/>
            <person name="Zahm M."/>
            <person name="Kreplak J."/>
            <person name="Mayjonade B."/>
            <person name="Satge C."/>
            <person name="Perez M."/>
            <person name="Cauet S."/>
            <person name="Marande W."/>
            <person name="Chantry-Darmon C."/>
            <person name="Lopez-Roques C."/>
            <person name="Bouchez O."/>
            <person name="Berard A."/>
            <person name="Debelle F."/>
            <person name="Munos S."/>
            <person name="Bendahmane A."/>
            <person name="Berges H."/>
            <person name="Niebel A."/>
            <person name="Buitink J."/>
            <person name="Frugier F."/>
            <person name="Benhamed M."/>
            <person name="Crespi M."/>
            <person name="Gouzy J."/>
            <person name="Gamas P."/>
        </authorList>
    </citation>
    <scope>NUCLEOTIDE SEQUENCE [LARGE SCALE GENOMIC DNA]</scope>
    <source>
        <strain evidence="5">cv. Jemalong A17</strain>
    </source>
</reference>
<dbReference type="SUPFAM" id="SSF143034">
    <property type="entry name" value="L35p-like"/>
    <property type="match status" value="1"/>
</dbReference>
<name>A0A396JR98_MEDTR</name>
<sequence length="49" mass="5674">MNDGTFGRWREGKRHNAHLKSKIAKRRLRMSALVPVAYAKVMKKLDFCG</sequence>
<dbReference type="EMBL" id="PSQE01000001">
    <property type="protein sequence ID" value="RHN78813.1"/>
    <property type="molecule type" value="Genomic_DNA"/>
</dbReference>
<keyword evidence="2 4" id="KW-0689">Ribosomal protein</keyword>
<dbReference type="Pfam" id="PF01632">
    <property type="entry name" value="Ribosomal_L35p"/>
    <property type="match status" value="1"/>
</dbReference>
<accession>A0A396JR98</accession>
<dbReference type="GO" id="GO:0005840">
    <property type="term" value="C:ribosome"/>
    <property type="evidence" value="ECO:0007669"/>
    <property type="project" value="UniProtKB-KW"/>
</dbReference>
<dbReference type="Gene3D" id="4.10.410.60">
    <property type="match status" value="1"/>
</dbReference>
<organism evidence="4 5">
    <name type="scientific">Medicago truncatula</name>
    <name type="common">Barrel medic</name>
    <name type="synonym">Medicago tribuloides</name>
    <dbReference type="NCBI Taxonomy" id="3880"/>
    <lineage>
        <taxon>Eukaryota</taxon>
        <taxon>Viridiplantae</taxon>
        <taxon>Streptophyta</taxon>
        <taxon>Embryophyta</taxon>
        <taxon>Tracheophyta</taxon>
        <taxon>Spermatophyta</taxon>
        <taxon>Magnoliopsida</taxon>
        <taxon>eudicotyledons</taxon>
        <taxon>Gunneridae</taxon>
        <taxon>Pentapetalae</taxon>
        <taxon>rosids</taxon>
        <taxon>fabids</taxon>
        <taxon>Fabales</taxon>
        <taxon>Fabaceae</taxon>
        <taxon>Papilionoideae</taxon>
        <taxon>50 kb inversion clade</taxon>
        <taxon>NPAAA clade</taxon>
        <taxon>Hologalegina</taxon>
        <taxon>IRL clade</taxon>
        <taxon>Trifolieae</taxon>
        <taxon>Medicago</taxon>
    </lineage>
</organism>
<dbReference type="Gramene" id="rna2468">
    <property type="protein sequence ID" value="RHN78813.1"/>
    <property type="gene ID" value="gene2468"/>
</dbReference>
<evidence type="ECO:0000313" key="4">
    <source>
        <dbReference type="EMBL" id="RHN78813.1"/>
    </source>
</evidence>
<dbReference type="Proteomes" id="UP000265566">
    <property type="component" value="Chromosome 1"/>
</dbReference>
<evidence type="ECO:0000313" key="5">
    <source>
        <dbReference type="Proteomes" id="UP000265566"/>
    </source>
</evidence>
<comment type="similarity">
    <text evidence="1">Belongs to the bacterial ribosomal protein bL35 family.</text>
</comment>
<dbReference type="GO" id="GO:0006412">
    <property type="term" value="P:translation"/>
    <property type="evidence" value="ECO:0007669"/>
    <property type="project" value="InterPro"/>
</dbReference>
<evidence type="ECO:0000256" key="2">
    <source>
        <dbReference type="ARBA" id="ARBA00022980"/>
    </source>
</evidence>
<evidence type="ECO:0000256" key="3">
    <source>
        <dbReference type="ARBA" id="ARBA00023274"/>
    </source>
</evidence>
<keyword evidence="3" id="KW-0687">Ribonucleoprotein</keyword>
<gene>
    <name evidence="4" type="ORF">MtrunA17_Chr1g0170021</name>
</gene>
<dbReference type="GO" id="GO:1990904">
    <property type="term" value="C:ribonucleoprotein complex"/>
    <property type="evidence" value="ECO:0007669"/>
    <property type="project" value="UniProtKB-KW"/>
</dbReference>
<dbReference type="InterPro" id="IPR037229">
    <property type="entry name" value="Ribosomal_bL35_sf"/>
</dbReference>
<comment type="caution">
    <text evidence="4">The sequence shown here is derived from an EMBL/GenBank/DDBJ whole genome shotgun (WGS) entry which is preliminary data.</text>
</comment>
<dbReference type="PANTHER" id="PTHR36400:SF1">
    <property type="entry name" value="RIBOSOMAL PROTEIN L35"/>
    <property type="match status" value="1"/>
</dbReference>
<protein>
    <submittedName>
        <fullName evidence="4">Putative ribosomal protein L35</fullName>
    </submittedName>
</protein>
<proteinExistence type="inferred from homology"/>
<dbReference type="GO" id="GO:0003735">
    <property type="term" value="F:structural constituent of ribosome"/>
    <property type="evidence" value="ECO:0007669"/>
    <property type="project" value="InterPro"/>
</dbReference>
<dbReference type="AlphaFoldDB" id="A0A396JR98"/>
<dbReference type="PANTHER" id="PTHR36400">
    <property type="entry name" value="RIBOSOMAL PROTEIN L35"/>
    <property type="match status" value="1"/>
</dbReference>
<dbReference type="InterPro" id="IPR021137">
    <property type="entry name" value="Ribosomal_bL35-like"/>
</dbReference>